<evidence type="ECO:0000313" key="3">
    <source>
        <dbReference type="Ensembl" id="ENSPMGP00000011182.1"/>
    </source>
</evidence>
<dbReference type="InterPro" id="IPR045325">
    <property type="entry name" value="TMEM70/TMEM186/TMEM223"/>
</dbReference>
<dbReference type="PANTHER" id="PTHR13281">
    <property type="entry name" value="TRANSMEMBRANE PROTEIN 70, MITOCHONDRIAL"/>
    <property type="match status" value="1"/>
</dbReference>
<dbReference type="Pfam" id="PF06979">
    <property type="entry name" value="TMEM70"/>
    <property type="match status" value="1"/>
</dbReference>
<organism evidence="3 4">
    <name type="scientific">Periophthalmus magnuspinnatus</name>
    <dbReference type="NCBI Taxonomy" id="409849"/>
    <lineage>
        <taxon>Eukaryota</taxon>
        <taxon>Metazoa</taxon>
        <taxon>Chordata</taxon>
        <taxon>Craniata</taxon>
        <taxon>Vertebrata</taxon>
        <taxon>Euteleostomi</taxon>
        <taxon>Actinopterygii</taxon>
        <taxon>Neopterygii</taxon>
        <taxon>Teleostei</taxon>
        <taxon>Neoteleostei</taxon>
        <taxon>Acanthomorphata</taxon>
        <taxon>Gobiaria</taxon>
        <taxon>Gobiiformes</taxon>
        <taxon>Gobioidei</taxon>
        <taxon>Gobiidae</taxon>
        <taxon>Oxudercinae</taxon>
        <taxon>Periophthalmus</taxon>
    </lineage>
</organism>
<dbReference type="PANTHER" id="PTHR13281:SF0">
    <property type="entry name" value="TRANSMEMBRANE PROTEIN 70, MITOCHONDRIAL"/>
    <property type="match status" value="1"/>
</dbReference>
<keyword evidence="4" id="KW-1185">Reference proteome</keyword>
<dbReference type="Ensembl" id="ENSPMGT00000011929.1">
    <property type="protein sequence ID" value="ENSPMGP00000011182.1"/>
    <property type="gene ID" value="ENSPMGG00000009264.1"/>
</dbReference>
<evidence type="ECO:0000313" key="4">
    <source>
        <dbReference type="Proteomes" id="UP000261520"/>
    </source>
</evidence>
<dbReference type="Proteomes" id="UP000261520">
    <property type="component" value="Unplaced"/>
</dbReference>
<dbReference type="GO" id="GO:0033615">
    <property type="term" value="P:mitochondrial proton-transporting ATP synthase complex assembly"/>
    <property type="evidence" value="ECO:0007669"/>
    <property type="project" value="TreeGrafter"/>
</dbReference>
<accession>A0A3B4A2C7</accession>
<feature type="transmembrane region" description="Helical" evidence="2">
    <location>
        <begin position="34"/>
        <end position="56"/>
    </location>
</feature>
<proteinExistence type="inferred from homology"/>
<keyword evidence="2" id="KW-0472">Membrane</keyword>
<evidence type="ECO:0000256" key="2">
    <source>
        <dbReference type="SAM" id="Phobius"/>
    </source>
</evidence>
<comment type="similarity">
    <text evidence="1">Belongs to the TMEM70 family.</text>
</comment>
<name>A0A3B4A2C7_9GOBI</name>
<feature type="transmembrane region" description="Helical" evidence="2">
    <location>
        <begin position="62"/>
        <end position="85"/>
    </location>
</feature>
<sequence>MLVRKIAIRYFFQVLSLCPLARNLTHTNVMCVKAFSYSTSGASLLLLPHILVTTGLTAHSWAYQLLFCGVIGVFTFVTPVLLHLVTRGYVVRLYHHPECDTYTAVTYSVFLTEKRTRFHQEQVRVPSISKMFITFYADKTGLLVNPDLFSLPQDYNHLMGYDKPFSFSPEQIDES</sequence>
<protein>
    <submittedName>
        <fullName evidence="3">Uncharacterized protein</fullName>
    </submittedName>
</protein>
<reference evidence="3" key="2">
    <citation type="submission" date="2025-09" db="UniProtKB">
        <authorList>
            <consortium name="Ensembl"/>
        </authorList>
    </citation>
    <scope>IDENTIFICATION</scope>
</reference>
<evidence type="ECO:0000256" key="1">
    <source>
        <dbReference type="ARBA" id="ARBA00005280"/>
    </source>
</evidence>
<dbReference type="InterPro" id="IPR009724">
    <property type="entry name" value="TMEM70"/>
</dbReference>
<dbReference type="STRING" id="409849.ENSPMGP00000011182"/>
<keyword evidence="2" id="KW-1133">Transmembrane helix</keyword>
<dbReference type="GO" id="GO:0031966">
    <property type="term" value="C:mitochondrial membrane"/>
    <property type="evidence" value="ECO:0007669"/>
    <property type="project" value="TreeGrafter"/>
</dbReference>
<keyword evidence="2" id="KW-0812">Transmembrane</keyword>
<dbReference type="AlphaFoldDB" id="A0A3B4A2C7"/>
<reference evidence="3" key="1">
    <citation type="submission" date="2025-08" db="UniProtKB">
        <authorList>
            <consortium name="Ensembl"/>
        </authorList>
    </citation>
    <scope>IDENTIFICATION</scope>
</reference>